<sequence length="680" mass="78732">MLCIHSFAFVPSSATFVRICPPIKSRFYIHTYKNIVGCLREKYSNLIFPFIMSAAELPFEILAHIARFLTSNEKLCCATICKAWKQPFLESLWIIIRLNNYRNVEYICDMLTSQPNIFEKDTHRTRTLFLGKGLSMSEKQLGIIQQHFQYVETLGVTEQSLGSSEFGEFADWSQWKSLKNMDFCVEGLTLYNQMKEFLRILSFLPCLRHLETNKTTDVPSVVYKLGDFETIHLYLPKLEYMSILGNIEDFTTEDLVRIKTVVPAHKLTVAKFRIFDLDLRWLCYFSRKYPNLHTLELVCFPIPEKASLFRKEAIAMIPSLSNSFQRLTKVTINCTLGMGWGFTAFWDMLRQFGVSIKHLEYRLIGCHSDINQSIMTISKCTRSCSETLELLFMSNTLRCDNPSTIPNTLGSLPRLVDLCIIMEGVHIAIDALLDNCTALRKLRLTVKTISINSNDTSDITMHDLRSLELTKATTGTDVFNYLSHRCPQLNSMRLASMKVVGPVSKDTGVLYFDMSYTHFDYLHFTSVFFYATNDGTENDYSSVNLLNFGTSDPEMNPEGASETVFNLGDIENKMPLDDPLWLHVYCNIVSCMQIDDLRILDQEESDFTQEYFEAYESNVESYYPDHIRRSWWGQVPKESWKDDLHRGYVRFYFNYVGRYVIKTYDGCEDILWNKLYATLS</sequence>
<organism evidence="2 3">
    <name type="scientific">Phycomyces blakesleeanus</name>
    <dbReference type="NCBI Taxonomy" id="4837"/>
    <lineage>
        <taxon>Eukaryota</taxon>
        <taxon>Fungi</taxon>
        <taxon>Fungi incertae sedis</taxon>
        <taxon>Mucoromycota</taxon>
        <taxon>Mucoromycotina</taxon>
        <taxon>Mucoromycetes</taxon>
        <taxon>Mucorales</taxon>
        <taxon>Phycomycetaceae</taxon>
        <taxon>Phycomyces</taxon>
    </lineage>
</organism>
<protein>
    <recommendedName>
        <fullName evidence="1">F-box domain-containing protein</fullName>
    </recommendedName>
</protein>
<feature type="domain" description="F-box" evidence="1">
    <location>
        <begin position="55"/>
        <end position="93"/>
    </location>
</feature>
<name>A0ABR3AW15_PHYBL</name>
<dbReference type="Proteomes" id="UP001448207">
    <property type="component" value="Unassembled WGS sequence"/>
</dbReference>
<accession>A0ABR3AW15</accession>
<dbReference type="InterPro" id="IPR032675">
    <property type="entry name" value="LRR_dom_sf"/>
</dbReference>
<keyword evidence="3" id="KW-1185">Reference proteome</keyword>
<evidence type="ECO:0000313" key="3">
    <source>
        <dbReference type="Proteomes" id="UP001448207"/>
    </source>
</evidence>
<evidence type="ECO:0000313" key="2">
    <source>
        <dbReference type="EMBL" id="KAL0083568.1"/>
    </source>
</evidence>
<dbReference type="Gene3D" id="3.80.10.10">
    <property type="entry name" value="Ribonuclease Inhibitor"/>
    <property type="match status" value="1"/>
</dbReference>
<proteinExistence type="predicted"/>
<dbReference type="Pfam" id="PF12937">
    <property type="entry name" value="F-box-like"/>
    <property type="match status" value="1"/>
</dbReference>
<gene>
    <name evidence="2" type="ORF">J3Q64DRAFT_1136630</name>
</gene>
<comment type="caution">
    <text evidence="2">The sequence shown here is derived from an EMBL/GenBank/DDBJ whole genome shotgun (WGS) entry which is preliminary data.</text>
</comment>
<dbReference type="SUPFAM" id="SSF81383">
    <property type="entry name" value="F-box domain"/>
    <property type="match status" value="1"/>
</dbReference>
<dbReference type="InterPro" id="IPR001810">
    <property type="entry name" value="F-box_dom"/>
</dbReference>
<dbReference type="InterPro" id="IPR036047">
    <property type="entry name" value="F-box-like_dom_sf"/>
</dbReference>
<evidence type="ECO:0000259" key="1">
    <source>
        <dbReference type="Pfam" id="PF12937"/>
    </source>
</evidence>
<dbReference type="SUPFAM" id="SSF52047">
    <property type="entry name" value="RNI-like"/>
    <property type="match status" value="1"/>
</dbReference>
<dbReference type="EMBL" id="JBCLYO010000013">
    <property type="protein sequence ID" value="KAL0083568.1"/>
    <property type="molecule type" value="Genomic_DNA"/>
</dbReference>
<reference evidence="2 3" key="1">
    <citation type="submission" date="2024-04" db="EMBL/GenBank/DDBJ databases">
        <title>Symmetric and asymmetric DNA N6-adenine methylation regulates different biological responses in Mucorales.</title>
        <authorList>
            <consortium name="Lawrence Berkeley National Laboratory"/>
            <person name="Lax C."/>
            <person name="Mondo S.J."/>
            <person name="Osorio-Concepcion M."/>
            <person name="Muszewska A."/>
            <person name="Corrochano-Luque M."/>
            <person name="Gutierrez G."/>
            <person name="Riley R."/>
            <person name="Lipzen A."/>
            <person name="Guo J."/>
            <person name="Hundley H."/>
            <person name="Amirebrahimi M."/>
            <person name="Ng V."/>
            <person name="Lorenzo-Gutierrez D."/>
            <person name="Binder U."/>
            <person name="Yang J."/>
            <person name="Song Y."/>
            <person name="Canovas D."/>
            <person name="Navarro E."/>
            <person name="Freitag M."/>
            <person name="Gabaldon T."/>
            <person name="Grigoriev I.V."/>
            <person name="Corrochano L.M."/>
            <person name="Nicolas F.E."/>
            <person name="Garre V."/>
        </authorList>
    </citation>
    <scope>NUCLEOTIDE SEQUENCE [LARGE SCALE GENOMIC DNA]</scope>
    <source>
        <strain evidence="2 3">L51</strain>
    </source>
</reference>